<reference evidence="9" key="2">
    <citation type="submission" date="2023-07" db="EMBL/GenBank/DDBJ databases">
        <title>Ancylobacter moscoviensis sp. nov., facultatively methylotrophic bacteria from activated sludge and the reclassification of Starkeya novella (Starkey 1934) Kelly et al. 2000 as Ancylobacter novellus comb. nov., Starkeya koreensis Im et al. 2006 as Ancylobacter koreensis comb.nov., Angulomicrobium tetraedrale Vasil'eva et al. 1986 as Ancylobacter tetraedralis comb. nov., Angulomicrobium amanitiforme Fritz et al. 2004 as Ancylobacter amanitiformis comb. nov. and Methylorhabdus multivorans Doronina et al. 1996 as Ancylobacter multivorans comb. nov. and emended description of the genus Ancylobacter.</title>
        <authorList>
            <person name="Doronina N."/>
            <person name="Chemodurova A."/>
            <person name="Grouzdev D."/>
            <person name="Koziaeva V."/>
            <person name="Shi W."/>
            <person name="Wu L."/>
            <person name="Kaparullina E."/>
        </authorList>
    </citation>
    <scope>NUCLEOTIDE SEQUENCE [LARGE SCALE GENOMIC DNA]</scope>
    <source>
        <strain evidence="9">Jip08</strain>
    </source>
</reference>
<name>A0ABT0DN58_9HYPH</name>
<dbReference type="InterPro" id="IPR036866">
    <property type="entry name" value="RibonucZ/Hydroxyglut_hydro"/>
</dbReference>
<organism evidence="8 9">
    <name type="scientific">Ancylobacter koreensis</name>
    <dbReference type="NCBI Taxonomy" id="266121"/>
    <lineage>
        <taxon>Bacteria</taxon>
        <taxon>Pseudomonadati</taxon>
        <taxon>Pseudomonadota</taxon>
        <taxon>Alphaproteobacteria</taxon>
        <taxon>Hyphomicrobiales</taxon>
        <taxon>Xanthobacteraceae</taxon>
        <taxon>Ancylobacter</taxon>
    </lineage>
</organism>
<dbReference type="HAMAP" id="MF_00653">
    <property type="entry name" value="PQQ_syn_PqqB"/>
    <property type="match status" value="1"/>
</dbReference>
<dbReference type="RefSeq" id="WP_247201255.1">
    <property type="nucleotide sequence ID" value="NZ_JALKCG010000004.1"/>
</dbReference>
<dbReference type="InterPro" id="IPR001279">
    <property type="entry name" value="Metallo-B-lactamas"/>
</dbReference>
<evidence type="ECO:0000256" key="1">
    <source>
        <dbReference type="ARBA" id="ARBA00004886"/>
    </source>
</evidence>
<dbReference type="SUPFAM" id="SSF56281">
    <property type="entry name" value="Metallo-hydrolase/oxidoreductase"/>
    <property type="match status" value="1"/>
</dbReference>
<reference evidence="8 9" key="1">
    <citation type="submission" date="2022-04" db="EMBL/GenBank/DDBJ databases">
        <authorList>
            <person name="Grouzdev D.S."/>
            <person name="Pantiukh K.S."/>
            <person name="Krutkina M.S."/>
        </authorList>
    </citation>
    <scope>NUCLEOTIDE SEQUENCE [LARGE SCALE GENOMIC DNA]</scope>
    <source>
        <strain evidence="8 9">Jip08</strain>
    </source>
</reference>
<dbReference type="Gene3D" id="3.60.15.10">
    <property type="entry name" value="Ribonuclease Z/Hydroxyacylglutathione hydrolase-like"/>
    <property type="match status" value="1"/>
</dbReference>
<proteinExistence type="inferred from homology"/>
<accession>A0ABT0DN58</accession>
<keyword evidence="4 6" id="KW-0813">Transport</keyword>
<dbReference type="PANTHER" id="PTHR42663:SF7">
    <property type="entry name" value="COENZYME PQQ SYNTHESIS PROTEIN B"/>
    <property type="match status" value="1"/>
</dbReference>
<dbReference type="Pfam" id="PF12706">
    <property type="entry name" value="Lactamase_B_2"/>
    <property type="match status" value="1"/>
</dbReference>
<evidence type="ECO:0000313" key="8">
    <source>
        <dbReference type="EMBL" id="MCK0208711.1"/>
    </source>
</evidence>
<evidence type="ECO:0000256" key="5">
    <source>
        <dbReference type="ARBA" id="ARBA00022905"/>
    </source>
</evidence>
<protein>
    <recommendedName>
        <fullName evidence="3 6">Coenzyme PQQ synthesis protein B</fullName>
    </recommendedName>
    <alternativeName>
        <fullName evidence="6">Pyrroloquinoline quinone biosynthesis protein B</fullName>
    </alternativeName>
</protein>
<feature type="domain" description="Metallo-beta-lactamase" evidence="7">
    <location>
        <begin position="57"/>
        <end position="279"/>
    </location>
</feature>
<dbReference type="PANTHER" id="PTHR42663">
    <property type="entry name" value="HYDROLASE C777.06C-RELATED-RELATED"/>
    <property type="match status" value="1"/>
</dbReference>
<keyword evidence="9" id="KW-1185">Reference proteome</keyword>
<evidence type="ECO:0000259" key="7">
    <source>
        <dbReference type="Pfam" id="PF12706"/>
    </source>
</evidence>
<comment type="function">
    <text evidence="6">May be involved in the transport of PQQ or its precursor to the periplasm.</text>
</comment>
<dbReference type="EMBL" id="JALKCG010000004">
    <property type="protein sequence ID" value="MCK0208711.1"/>
    <property type="molecule type" value="Genomic_DNA"/>
</dbReference>
<evidence type="ECO:0000256" key="4">
    <source>
        <dbReference type="ARBA" id="ARBA00022448"/>
    </source>
</evidence>
<dbReference type="InterPro" id="IPR011842">
    <property type="entry name" value="PQQ_synth_PqqB"/>
</dbReference>
<sequence length="312" mass="32958">MLTSPSRLRLVVLGSAAGGGFPQWNCRCAVCSLAWAGDPRVRRRTQASIAVSADGIHWALVNCAPEVLAQIQGVPALHPQAGLRHSPISSVLLTNADIDHVAGLLSLREAQPFTLLATPAVHGVLRASSAFDVLADDVVARRPVGLGSSFDLVEGVSATIFPVPGKIALYLEAREQAEKGRLSTDVEGEQTIGVELSAGGRRVLYIPGCAAMTDALRARLEGADAVLFDGTLWRDDEMIRAGVGTKTGARMGHMSMSGEGGSIEALRQVKAGRKIYVHINNTNPVLVDGSEERITANKAGWEIAQDGMEIAL</sequence>
<evidence type="ECO:0000256" key="3">
    <source>
        <dbReference type="ARBA" id="ARBA00015084"/>
    </source>
</evidence>
<dbReference type="Proteomes" id="UP001202867">
    <property type="component" value="Unassembled WGS sequence"/>
</dbReference>
<keyword evidence="5 6" id="KW-0884">PQQ biosynthesis</keyword>
<evidence type="ECO:0000256" key="2">
    <source>
        <dbReference type="ARBA" id="ARBA00008481"/>
    </source>
</evidence>
<comment type="pathway">
    <text evidence="1 6">Cofactor biosynthesis; pyrroloquinoline quinone biosynthesis.</text>
</comment>
<comment type="caution">
    <text evidence="8">The sequence shown here is derived from an EMBL/GenBank/DDBJ whole genome shotgun (WGS) entry which is preliminary data.</text>
</comment>
<evidence type="ECO:0000313" key="9">
    <source>
        <dbReference type="Proteomes" id="UP001202867"/>
    </source>
</evidence>
<dbReference type="NCBIfam" id="TIGR02108">
    <property type="entry name" value="PQQ_syn_pqqB"/>
    <property type="match status" value="1"/>
</dbReference>
<dbReference type="CDD" id="cd16274">
    <property type="entry name" value="PQQB-like_MBL-fold"/>
    <property type="match status" value="1"/>
</dbReference>
<evidence type="ECO:0000256" key="6">
    <source>
        <dbReference type="HAMAP-Rule" id="MF_00653"/>
    </source>
</evidence>
<gene>
    <name evidence="6 8" type="primary">pqqB</name>
    <name evidence="8" type="ORF">MWN33_11800</name>
</gene>
<comment type="similarity">
    <text evidence="2 6">Belongs to the PqqB family.</text>
</comment>